<evidence type="ECO:0000256" key="3">
    <source>
        <dbReference type="ARBA" id="ARBA00022448"/>
    </source>
</evidence>
<dbReference type="Pfam" id="PF08030">
    <property type="entry name" value="NAD_binding_6"/>
    <property type="match status" value="1"/>
</dbReference>
<comment type="similarity">
    <text evidence="2">Belongs to the ferric reductase (FRE) family.</text>
</comment>
<feature type="domain" description="FAD-binding FR-type" evidence="13">
    <location>
        <begin position="302"/>
        <end position="428"/>
    </location>
</feature>
<feature type="transmembrane region" description="Helical" evidence="12">
    <location>
        <begin position="265"/>
        <end position="287"/>
    </location>
</feature>
<dbReference type="Pfam" id="PF01794">
    <property type="entry name" value="Ferric_reduct"/>
    <property type="match status" value="1"/>
</dbReference>
<dbReference type="GO" id="GO:0015677">
    <property type="term" value="P:copper ion import"/>
    <property type="evidence" value="ECO:0007669"/>
    <property type="project" value="TreeGrafter"/>
</dbReference>
<sequence length="722" mass="79331">MPSDMSDNLFSKTNRDIARTYWIIVGVVIGFLTILNIIDQILVRSRLKAAASNNPHPTRVKGRIGQIWATATALAREAALPSIRSFTNKNTLLAMFTPLPLGRSIVVFIYMAMVAIMLSINVYTSGYWYYEKIAYRAAWVSVTQIPFVLLISGRLSLFTLLTNISGERINWLHRWVGRVILVSVLVHMALFWRGWDLSDFLQTELEIMPMVRYGFGGFGVLGWIMFTSLAPIRWFTYELFYLNHLASVGALLWCLYMHVPKSAIYNVWLGIAFVAVDRLLRAILFLYSNIHTSTTSTAKSGYSLHFGHTAEIDILDRKENLTRVVIKDVKMKWRAGQHIYLSIPSLRPFESHPFSISNTYEAPPPPGKEYKELGNAVATHDGSRDLHLLISSRAGFSKQLHRKCGPADNAPVVLKAFIEGPYGSPPAWNTFETVVLIATSTGVTFILPILEEIASNPACVRRIHFHWTVRHVSDLKLLTKRLAKLGNKARGKGVDVLINISVTCGTMKTAKDGKFVVGSDDGDSFGGTGSVASKGSEYLLLKTMDKDGAADEITPVNREPVASCCAGKAEKPAEKPMPIPNRPGPCCAEPSEPEIPTPPQVQAAQTHARAVSTSSSDTSTSSLDGEGAPCCCAAGTGNSCCETVCTCGFSSNDIEFSCGRPLISKMILPPIEMAEGETVVACCANRRLMDDVRNYVGRVCDERAVHKGSGAQGVLCWTEGFY</sequence>
<keyword evidence="5" id="KW-0249">Electron transport</keyword>
<keyword evidence="6 12" id="KW-1133">Transmembrane helix</keyword>
<evidence type="ECO:0000256" key="9">
    <source>
        <dbReference type="ARBA" id="ARBA00023136"/>
    </source>
</evidence>
<keyword evidence="7" id="KW-0560">Oxidoreductase</keyword>
<dbReference type="PANTHER" id="PTHR32361:SF9">
    <property type="entry name" value="FERRIC REDUCTASE TRANSMEMBRANE COMPONENT 3-RELATED"/>
    <property type="match status" value="1"/>
</dbReference>
<dbReference type="SFLD" id="SFLDG01168">
    <property type="entry name" value="Ferric_reductase_subgroup_(FRE"/>
    <property type="match status" value="1"/>
</dbReference>
<keyword evidence="15" id="KW-1185">Reference proteome</keyword>
<dbReference type="CDD" id="cd06186">
    <property type="entry name" value="NOX_Duox_like_FAD_NADP"/>
    <property type="match status" value="1"/>
</dbReference>
<comment type="subcellular location">
    <subcellularLocation>
        <location evidence="1">Membrane</location>
        <topology evidence="1">Multi-pass membrane protein</topology>
    </subcellularLocation>
</comment>
<keyword evidence="10" id="KW-0325">Glycoprotein</keyword>
<organism evidence="14 15">
    <name type="scientific">Arthrobotrys musiformis</name>
    <dbReference type="NCBI Taxonomy" id="47236"/>
    <lineage>
        <taxon>Eukaryota</taxon>
        <taxon>Fungi</taxon>
        <taxon>Dikarya</taxon>
        <taxon>Ascomycota</taxon>
        <taxon>Pezizomycotina</taxon>
        <taxon>Orbiliomycetes</taxon>
        <taxon>Orbiliales</taxon>
        <taxon>Orbiliaceae</taxon>
        <taxon>Arthrobotrys</taxon>
    </lineage>
</organism>
<keyword evidence="8" id="KW-0406">Ion transport</keyword>
<gene>
    <name evidence="14" type="ORF">TWF481_007745</name>
</gene>
<evidence type="ECO:0000256" key="8">
    <source>
        <dbReference type="ARBA" id="ARBA00023065"/>
    </source>
</evidence>
<evidence type="ECO:0000256" key="11">
    <source>
        <dbReference type="SAM" id="MobiDB-lite"/>
    </source>
</evidence>
<dbReference type="InterPro" id="IPR017927">
    <property type="entry name" value="FAD-bd_FR_type"/>
</dbReference>
<reference evidence="14 15" key="1">
    <citation type="submission" date="2023-08" db="EMBL/GenBank/DDBJ databases">
        <authorList>
            <person name="Palmer J.M."/>
        </authorList>
    </citation>
    <scope>NUCLEOTIDE SEQUENCE [LARGE SCALE GENOMIC DNA]</scope>
    <source>
        <strain evidence="14 15">TWF481</strain>
    </source>
</reference>
<dbReference type="Gene3D" id="3.40.50.80">
    <property type="entry name" value="Nucleotide-binding domain of ferredoxin-NADP reductase (FNR) module"/>
    <property type="match status" value="1"/>
</dbReference>
<evidence type="ECO:0000256" key="4">
    <source>
        <dbReference type="ARBA" id="ARBA00022692"/>
    </source>
</evidence>
<name>A0AAV9WDN9_9PEZI</name>
<dbReference type="AlphaFoldDB" id="A0AAV9WDN9"/>
<evidence type="ECO:0000256" key="2">
    <source>
        <dbReference type="ARBA" id="ARBA00006278"/>
    </source>
</evidence>
<feature type="transmembrane region" description="Helical" evidence="12">
    <location>
        <begin position="20"/>
        <end position="38"/>
    </location>
</feature>
<dbReference type="PROSITE" id="PS51384">
    <property type="entry name" value="FAD_FR"/>
    <property type="match status" value="1"/>
</dbReference>
<evidence type="ECO:0000256" key="1">
    <source>
        <dbReference type="ARBA" id="ARBA00004141"/>
    </source>
</evidence>
<dbReference type="InterPro" id="IPR013121">
    <property type="entry name" value="Fe_red_NAD-bd_6"/>
</dbReference>
<dbReference type="InterPro" id="IPR013112">
    <property type="entry name" value="FAD-bd_8"/>
</dbReference>
<feature type="transmembrane region" description="Helical" evidence="12">
    <location>
        <begin position="239"/>
        <end position="259"/>
    </location>
</feature>
<dbReference type="SUPFAM" id="SSF52343">
    <property type="entry name" value="Ferredoxin reductase-like, C-terminal NADP-linked domain"/>
    <property type="match status" value="1"/>
</dbReference>
<keyword evidence="9 12" id="KW-0472">Membrane</keyword>
<evidence type="ECO:0000256" key="7">
    <source>
        <dbReference type="ARBA" id="ARBA00023002"/>
    </source>
</evidence>
<comment type="caution">
    <text evidence="14">The sequence shown here is derived from an EMBL/GenBank/DDBJ whole genome shotgun (WGS) entry which is preliminary data.</text>
</comment>
<keyword evidence="3" id="KW-0813">Transport</keyword>
<feature type="transmembrane region" description="Helical" evidence="12">
    <location>
        <begin position="175"/>
        <end position="193"/>
    </location>
</feature>
<feature type="transmembrane region" description="Helical" evidence="12">
    <location>
        <begin position="142"/>
        <end position="163"/>
    </location>
</feature>
<feature type="transmembrane region" description="Helical" evidence="12">
    <location>
        <begin position="213"/>
        <end position="232"/>
    </location>
</feature>
<protein>
    <recommendedName>
        <fullName evidence="13">FAD-binding FR-type domain-containing protein</fullName>
    </recommendedName>
</protein>
<evidence type="ECO:0000259" key="13">
    <source>
        <dbReference type="PROSITE" id="PS51384"/>
    </source>
</evidence>
<dbReference type="PANTHER" id="PTHR32361">
    <property type="entry name" value="FERRIC/CUPRIC REDUCTASE TRANSMEMBRANE COMPONENT"/>
    <property type="match status" value="1"/>
</dbReference>
<evidence type="ECO:0000256" key="5">
    <source>
        <dbReference type="ARBA" id="ARBA00022982"/>
    </source>
</evidence>
<proteinExistence type="inferred from homology"/>
<evidence type="ECO:0000313" key="14">
    <source>
        <dbReference type="EMBL" id="KAK6505855.1"/>
    </source>
</evidence>
<evidence type="ECO:0000256" key="10">
    <source>
        <dbReference type="ARBA" id="ARBA00023180"/>
    </source>
</evidence>
<dbReference type="Proteomes" id="UP001370758">
    <property type="component" value="Unassembled WGS sequence"/>
</dbReference>
<dbReference type="EMBL" id="JAVHJL010000004">
    <property type="protein sequence ID" value="KAK6505855.1"/>
    <property type="molecule type" value="Genomic_DNA"/>
</dbReference>
<evidence type="ECO:0000256" key="6">
    <source>
        <dbReference type="ARBA" id="ARBA00022989"/>
    </source>
</evidence>
<dbReference type="GO" id="GO:0000293">
    <property type="term" value="F:ferric-chelate reductase activity"/>
    <property type="evidence" value="ECO:0007669"/>
    <property type="project" value="UniProtKB-ARBA"/>
</dbReference>
<dbReference type="SFLD" id="SFLDS00052">
    <property type="entry name" value="Ferric_Reductase_Domain"/>
    <property type="match status" value="1"/>
</dbReference>
<evidence type="ECO:0000313" key="15">
    <source>
        <dbReference type="Proteomes" id="UP001370758"/>
    </source>
</evidence>
<feature type="transmembrane region" description="Helical" evidence="12">
    <location>
        <begin position="105"/>
        <end position="130"/>
    </location>
</feature>
<dbReference type="GO" id="GO:0006879">
    <property type="term" value="P:intracellular iron ion homeostasis"/>
    <property type="evidence" value="ECO:0007669"/>
    <property type="project" value="TreeGrafter"/>
</dbReference>
<dbReference type="InterPro" id="IPR051410">
    <property type="entry name" value="Ferric/Cupric_Reductase"/>
</dbReference>
<dbReference type="Pfam" id="PF08022">
    <property type="entry name" value="FAD_binding_8"/>
    <property type="match status" value="1"/>
</dbReference>
<dbReference type="GO" id="GO:0006826">
    <property type="term" value="P:iron ion transport"/>
    <property type="evidence" value="ECO:0007669"/>
    <property type="project" value="TreeGrafter"/>
</dbReference>
<feature type="compositionally biased region" description="Low complexity" evidence="11">
    <location>
        <begin position="612"/>
        <end position="622"/>
    </location>
</feature>
<dbReference type="InterPro" id="IPR039261">
    <property type="entry name" value="FNR_nucleotide-bd"/>
</dbReference>
<feature type="region of interest" description="Disordered" evidence="11">
    <location>
        <begin position="591"/>
        <end position="624"/>
    </location>
</feature>
<dbReference type="GO" id="GO:0005886">
    <property type="term" value="C:plasma membrane"/>
    <property type="evidence" value="ECO:0007669"/>
    <property type="project" value="TreeGrafter"/>
</dbReference>
<keyword evidence="4 12" id="KW-0812">Transmembrane</keyword>
<dbReference type="InterPro" id="IPR013130">
    <property type="entry name" value="Fe3_Rdtase_TM_dom"/>
</dbReference>
<evidence type="ECO:0000256" key="12">
    <source>
        <dbReference type="SAM" id="Phobius"/>
    </source>
</evidence>
<accession>A0AAV9WDN9</accession>